<protein>
    <submittedName>
        <fullName evidence="1">Uncharacterized protein</fullName>
    </submittedName>
</protein>
<gene>
    <name evidence="1" type="ORF">WA026_013305</name>
</gene>
<sequence>MVTNTNHIGRVTIANVIKLETDIEGAPIYRFQGVSLPSSIILDHYAYGLLEERAKEKNPARIPGSQGVINEDHTFISNVA</sequence>
<evidence type="ECO:0000313" key="2">
    <source>
        <dbReference type="Proteomes" id="UP001431783"/>
    </source>
</evidence>
<reference evidence="1 2" key="1">
    <citation type="submission" date="2023-03" db="EMBL/GenBank/DDBJ databases">
        <title>Genome insight into feeding habits of ladybird beetles.</title>
        <authorList>
            <person name="Li H.-S."/>
            <person name="Huang Y.-H."/>
            <person name="Pang H."/>
        </authorList>
    </citation>
    <scope>NUCLEOTIDE SEQUENCE [LARGE SCALE GENOMIC DNA]</scope>
    <source>
        <strain evidence="1">SYSU_2023b</strain>
        <tissue evidence="1">Whole body</tissue>
    </source>
</reference>
<accession>A0AAW1VBW5</accession>
<evidence type="ECO:0000313" key="1">
    <source>
        <dbReference type="EMBL" id="KAK9890968.1"/>
    </source>
</evidence>
<keyword evidence="2" id="KW-1185">Reference proteome</keyword>
<dbReference type="AlphaFoldDB" id="A0AAW1VBW5"/>
<dbReference type="EMBL" id="JARQZJ010000127">
    <property type="protein sequence ID" value="KAK9890968.1"/>
    <property type="molecule type" value="Genomic_DNA"/>
</dbReference>
<name>A0AAW1VBW5_9CUCU</name>
<proteinExistence type="predicted"/>
<dbReference type="Proteomes" id="UP001431783">
    <property type="component" value="Unassembled WGS sequence"/>
</dbReference>
<organism evidence="1 2">
    <name type="scientific">Henosepilachna vigintioctopunctata</name>
    <dbReference type="NCBI Taxonomy" id="420089"/>
    <lineage>
        <taxon>Eukaryota</taxon>
        <taxon>Metazoa</taxon>
        <taxon>Ecdysozoa</taxon>
        <taxon>Arthropoda</taxon>
        <taxon>Hexapoda</taxon>
        <taxon>Insecta</taxon>
        <taxon>Pterygota</taxon>
        <taxon>Neoptera</taxon>
        <taxon>Endopterygota</taxon>
        <taxon>Coleoptera</taxon>
        <taxon>Polyphaga</taxon>
        <taxon>Cucujiformia</taxon>
        <taxon>Coccinelloidea</taxon>
        <taxon>Coccinellidae</taxon>
        <taxon>Epilachninae</taxon>
        <taxon>Epilachnini</taxon>
        <taxon>Henosepilachna</taxon>
    </lineage>
</organism>
<comment type="caution">
    <text evidence="1">The sequence shown here is derived from an EMBL/GenBank/DDBJ whole genome shotgun (WGS) entry which is preliminary data.</text>
</comment>